<dbReference type="Gene3D" id="3.40.50.300">
    <property type="entry name" value="P-loop containing nucleotide triphosphate hydrolases"/>
    <property type="match status" value="1"/>
</dbReference>
<reference evidence="1" key="1">
    <citation type="journal article" date="2015" name="Nature">
        <title>Complex archaea that bridge the gap between prokaryotes and eukaryotes.</title>
        <authorList>
            <person name="Spang A."/>
            <person name="Saw J.H."/>
            <person name="Jorgensen S.L."/>
            <person name="Zaremba-Niedzwiedzka K."/>
            <person name="Martijn J."/>
            <person name="Lind A.E."/>
            <person name="van Eijk R."/>
            <person name="Schleper C."/>
            <person name="Guy L."/>
            <person name="Ettema T.J."/>
        </authorList>
    </citation>
    <scope>NUCLEOTIDE SEQUENCE</scope>
</reference>
<evidence type="ECO:0000313" key="1">
    <source>
        <dbReference type="EMBL" id="KKL70607.1"/>
    </source>
</evidence>
<dbReference type="EMBL" id="LAZR01025850">
    <property type="protein sequence ID" value="KKL70607.1"/>
    <property type="molecule type" value="Genomic_DNA"/>
</dbReference>
<protein>
    <submittedName>
        <fullName evidence="1">Uncharacterized protein</fullName>
    </submittedName>
</protein>
<gene>
    <name evidence="1" type="ORF">LCGC14_2103240</name>
</gene>
<organism evidence="1">
    <name type="scientific">marine sediment metagenome</name>
    <dbReference type="NCBI Taxonomy" id="412755"/>
    <lineage>
        <taxon>unclassified sequences</taxon>
        <taxon>metagenomes</taxon>
        <taxon>ecological metagenomes</taxon>
    </lineage>
</organism>
<accession>A0A0F9H5Q0</accession>
<proteinExistence type="predicted"/>
<sequence>MTETTPTETPTGTDPELEAELQRLIARATQESVEKHNIDAGGGVMPWTARTANQFKEYLETPEGIETLICDSYFLGLGDYVYPSVLDDIIELFEERKRRPVNLVLFLEGIGSGKTTKFSILQFLQWFELSMVPDPQAHYKMAPGSIIALINLSRTESQARRVAFGEVWRRFQCPFVKDYFTPNPRFSKEIQIPQNNTIIFAGTSSAMSALGYNLYGGGIDEACFLEVVEDSKRAASKEKYDAAEEIYNAIWDRMTSRFMRNGIVPGMLVMFSSPRYP</sequence>
<feature type="non-terminal residue" evidence="1">
    <location>
        <position position="277"/>
    </location>
</feature>
<dbReference type="InterPro" id="IPR027417">
    <property type="entry name" value="P-loop_NTPase"/>
</dbReference>
<name>A0A0F9H5Q0_9ZZZZ</name>
<dbReference type="AlphaFoldDB" id="A0A0F9H5Q0"/>
<comment type="caution">
    <text evidence="1">The sequence shown here is derived from an EMBL/GenBank/DDBJ whole genome shotgun (WGS) entry which is preliminary data.</text>
</comment>